<organism evidence="1 2">
    <name type="scientific">Atta colombica</name>
    <dbReference type="NCBI Taxonomy" id="520822"/>
    <lineage>
        <taxon>Eukaryota</taxon>
        <taxon>Metazoa</taxon>
        <taxon>Ecdysozoa</taxon>
        <taxon>Arthropoda</taxon>
        <taxon>Hexapoda</taxon>
        <taxon>Insecta</taxon>
        <taxon>Pterygota</taxon>
        <taxon>Neoptera</taxon>
        <taxon>Endopterygota</taxon>
        <taxon>Hymenoptera</taxon>
        <taxon>Apocrita</taxon>
        <taxon>Aculeata</taxon>
        <taxon>Formicoidea</taxon>
        <taxon>Formicidae</taxon>
        <taxon>Myrmicinae</taxon>
        <taxon>Atta</taxon>
    </lineage>
</organism>
<keyword evidence="2" id="KW-1185">Reference proteome</keyword>
<protein>
    <submittedName>
        <fullName evidence="1">Uncharacterized protein</fullName>
    </submittedName>
</protein>
<accession>A0A151I3M6</accession>
<evidence type="ECO:0000313" key="1">
    <source>
        <dbReference type="EMBL" id="KYM82841.1"/>
    </source>
</evidence>
<proteinExistence type="predicted"/>
<dbReference type="Proteomes" id="UP000078540">
    <property type="component" value="Unassembled WGS sequence"/>
</dbReference>
<dbReference type="AlphaFoldDB" id="A0A151I3M6"/>
<evidence type="ECO:0000313" key="2">
    <source>
        <dbReference type="Proteomes" id="UP000078540"/>
    </source>
</evidence>
<gene>
    <name evidence="1" type="ORF">ALC53_06687</name>
</gene>
<reference evidence="1 2" key="1">
    <citation type="submission" date="2015-09" db="EMBL/GenBank/DDBJ databases">
        <title>Atta colombica WGS genome.</title>
        <authorList>
            <person name="Nygaard S."/>
            <person name="Hu H."/>
            <person name="Boomsma J."/>
            <person name="Zhang G."/>
        </authorList>
    </citation>
    <scope>NUCLEOTIDE SEQUENCE [LARGE SCALE GENOMIC DNA]</scope>
    <source>
        <strain evidence="1">Treedump-2</strain>
        <tissue evidence="1">Whole body</tissue>
    </source>
</reference>
<name>A0A151I3M6_9HYME</name>
<sequence length="99" mass="11211">MDRCKRNYMDEMYNIICKIERLKPEPEVCNISCPPLECPQGPCSGMCYSKGIFLDPCCVSRMSCRPSLCPSHRCMPQCLNDYACSAVHLPYYGSSTIIN</sequence>
<dbReference type="EMBL" id="KQ976506">
    <property type="protein sequence ID" value="KYM82841.1"/>
    <property type="molecule type" value="Genomic_DNA"/>
</dbReference>